<name>A0AAW2U0Y5_SESRA</name>
<comment type="caution">
    <text evidence="3">The sequence shown here is derived from an EMBL/GenBank/DDBJ whole genome shotgun (WGS) entry which is preliminary data.</text>
</comment>
<organism evidence="3">
    <name type="scientific">Sesamum radiatum</name>
    <name type="common">Black benniseed</name>
    <dbReference type="NCBI Taxonomy" id="300843"/>
    <lineage>
        <taxon>Eukaryota</taxon>
        <taxon>Viridiplantae</taxon>
        <taxon>Streptophyta</taxon>
        <taxon>Embryophyta</taxon>
        <taxon>Tracheophyta</taxon>
        <taxon>Spermatophyta</taxon>
        <taxon>Magnoliopsida</taxon>
        <taxon>eudicotyledons</taxon>
        <taxon>Gunneridae</taxon>
        <taxon>Pentapetalae</taxon>
        <taxon>asterids</taxon>
        <taxon>lamiids</taxon>
        <taxon>Lamiales</taxon>
        <taxon>Pedaliaceae</taxon>
        <taxon>Sesamum</taxon>
    </lineage>
</organism>
<feature type="compositionally biased region" description="Basic and acidic residues" evidence="1">
    <location>
        <begin position="14"/>
        <end position="23"/>
    </location>
</feature>
<evidence type="ECO:0000259" key="2">
    <source>
        <dbReference type="Pfam" id="PF07727"/>
    </source>
</evidence>
<dbReference type="InterPro" id="IPR013103">
    <property type="entry name" value="RVT_2"/>
</dbReference>
<proteinExistence type="predicted"/>
<accession>A0AAW2U0Y5</accession>
<dbReference type="EMBL" id="JACGWJ010000007">
    <property type="protein sequence ID" value="KAL0409471.1"/>
    <property type="molecule type" value="Genomic_DNA"/>
</dbReference>
<protein>
    <submittedName>
        <fullName evidence="3">Retrovirus-related Pol polyprotein from transposon TNT 1-94</fullName>
    </submittedName>
</protein>
<dbReference type="AlphaFoldDB" id="A0AAW2U0Y5"/>
<feature type="domain" description="Reverse transcriptase Ty1/copia-type" evidence="2">
    <location>
        <begin position="93"/>
        <end position="151"/>
    </location>
</feature>
<feature type="region of interest" description="Disordered" evidence="1">
    <location>
        <begin position="1"/>
        <end position="23"/>
    </location>
</feature>
<sequence>MSIVGVNPSSTSQTHEESDEPRWSKRARVVKDFGSDFVTYNIEDDPITFKDATASFEAKQWKETVKSDMDSIVSNGTWVLVDLPPRCTNIGSRLTIIRVLIALVSVYNLPIHQMYVKTVFLYDELEEEIYMNQPEGFEVHGGGAVAWKFAKQTLITRSTFEVELCALDTTGTEAKWLFGWLSQLPIVSQPLPPIAVQCDSQTTIAKVRSHKYNQKAKGHIQVKLKSMRALVSNRAIGIDFVEIKDNSADALTEG</sequence>
<evidence type="ECO:0000313" key="3">
    <source>
        <dbReference type="EMBL" id="KAL0409471.1"/>
    </source>
</evidence>
<dbReference type="Pfam" id="PF07727">
    <property type="entry name" value="RVT_2"/>
    <property type="match status" value="1"/>
</dbReference>
<evidence type="ECO:0000256" key="1">
    <source>
        <dbReference type="SAM" id="MobiDB-lite"/>
    </source>
</evidence>
<dbReference type="CDD" id="cd09272">
    <property type="entry name" value="RNase_HI_RT_Ty1"/>
    <property type="match status" value="1"/>
</dbReference>
<reference evidence="3" key="2">
    <citation type="journal article" date="2024" name="Plant">
        <title>Genomic evolution and insights into agronomic trait innovations of Sesamum species.</title>
        <authorList>
            <person name="Miao H."/>
            <person name="Wang L."/>
            <person name="Qu L."/>
            <person name="Liu H."/>
            <person name="Sun Y."/>
            <person name="Le M."/>
            <person name="Wang Q."/>
            <person name="Wei S."/>
            <person name="Zheng Y."/>
            <person name="Lin W."/>
            <person name="Duan Y."/>
            <person name="Cao H."/>
            <person name="Xiong S."/>
            <person name="Wang X."/>
            <person name="Wei L."/>
            <person name="Li C."/>
            <person name="Ma Q."/>
            <person name="Ju M."/>
            <person name="Zhao R."/>
            <person name="Li G."/>
            <person name="Mu C."/>
            <person name="Tian Q."/>
            <person name="Mei H."/>
            <person name="Zhang T."/>
            <person name="Gao T."/>
            <person name="Zhang H."/>
        </authorList>
    </citation>
    <scope>NUCLEOTIDE SEQUENCE</scope>
    <source>
        <strain evidence="3">G02</strain>
    </source>
</reference>
<reference evidence="3" key="1">
    <citation type="submission" date="2020-06" db="EMBL/GenBank/DDBJ databases">
        <authorList>
            <person name="Li T."/>
            <person name="Hu X."/>
            <person name="Zhang T."/>
            <person name="Song X."/>
            <person name="Zhang H."/>
            <person name="Dai N."/>
            <person name="Sheng W."/>
            <person name="Hou X."/>
            <person name="Wei L."/>
        </authorList>
    </citation>
    <scope>NUCLEOTIDE SEQUENCE</scope>
    <source>
        <strain evidence="3">G02</strain>
        <tissue evidence="3">Leaf</tissue>
    </source>
</reference>
<gene>
    <name evidence="3" type="ORF">Sradi_1881500</name>
</gene>